<comment type="caution">
    <text evidence="2">The sequence shown here is derived from an EMBL/GenBank/DDBJ whole genome shotgun (WGS) entry which is preliminary data.</text>
</comment>
<evidence type="ECO:0000313" key="2">
    <source>
        <dbReference type="EMBL" id="MBU2666327.1"/>
    </source>
</evidence>
<feature type="chain" id="PRO_5046700455" evidence="1">
    <location>
        <begin position="35"/>
        <end position="200"/>
    </location>
</feature>
<keyword evidence="3" id="KW-1185">Reference proteome</keyword>
<evidence type="ECO:0000256" key="1">
    <source>
        <dbReference type="SAM" id="SignalP"/>
    </source>
</evidence>
<name>A0ABS5YSA5_9ACTN</name>
<gene>
    <name evidence="2" type="ORF">KOI35_22755</name>
</gene>
<keyword evidence="1" id="KW-0732">Signal</keyword>
<organism evidence="2 3">
    <name type="scientific">Paractinoplanes bogorensis</name>
    <dbReference type="NCBI Taxonomy" id="1610840"/>
    <lineage>
        <taxon>Bacteria</taxon>
        <taxon>Bacillati</taxon>
        <taxon>Actinomycetota</taxon>
        <taxon>Actinomycetes</taxon>
        <taxon>Micromonosporales</taxon>
        <taxon>Micromonosporaceae</taxon>
        <taxon>Paractinoplanes</taxon>
    </lineage>
</organism>
<dbReference type="EMBL" id="JAHKKG010000007">
    <property type="protein sequence ID" value="MBU2666327.1"/>
    <property type="molecule type" value="Genomic_DNA"/>
</dbReference>
<reference evidence="2 3" key="1">
    <citation type="submission" date="2021-06" db="EMBL/GenBank/DDBJ databases">
        <title>Actinoplanes lichenicola sp. nov., and Actinoplanes ovalisporus sp. nov., isolated from lichen in Thailand.</title>
        <authorList>
            <person name="Saeng-In P."/>
            <person name="Kanchanasin P."/>
            <person name="Yuki M."/>
            <person name="Kudo T."/>
            <person name="Ohkuma M."/>
            <person name="Phongsopitanun W."/>
            <person name="Tanasupawat S."/>
        </authorList>
    </citation>
    <scope>NUCLEOTIDE SEQUENCE [LARGE SCALE GENOMIC DNA]</scope>
    <source>
        <strain evidence="2 3">NBRC 110975</strain>
    </source>
</reference>
<accession>A0ABS5YSA5</accession>
<evidence type="ECO:0000313" key="3">
    <source>
        <dbReference type="Proteomes" id="UP001519654"/>
    </source>
</evidence>
<dbReference type="RefSeq" id="WP_215789745.1">
    <property type="nucleotide sequence ID" value="NZ_JAHKKG010000007.1"/>
</dbReference>
<feature type="signal peptide" evidence="1">
    <location>
        <begin position="1"/>
        <end position="34"/>
    </location>
</feature>
<dbReference type="Proteomes" id="UP001519654">
    <property type="component" value="Unassembled WGS sequence"/>
</dbReference>
<protein>
    <submittedName>
        <fullName evidence="2">Uncharacterized protein</fullName>
    </submittedName>
</protein>
<sequence length="200" mass="21546">MGRHTRRPRRHLWRRLRWYAVAAALAVTVTQLRPADARFTAQTSNNGNTLYTGTVVLTGTAASGSQFFTATNVIPGSTALACVITTYTGSLPATVKMYIPPATGALGSYMVFRLQVGTGNNTDCSDFSSTSTLYNTTGMKDGTKTLDAFIAATGSWANGVGTWSATTGTSRTWKLEWIVQSNDAAQAQSITFTPRWEAQR</sequence>
<proteinExistence type="predicted"/>